<dbReference type="EMBL" id="MPJW01000030">
    <property type="protein sequence ID" value="OLU42953.1"/>
    <property type="molecule type" value="Genomic_DNA"/>
</dbReference>
<comment type="caution">
    <text evidence="1">The sequence shown here is derived from an EMBL/GenBank/DDBJ whole genome shotgun (WGS) entry which is preliminary data.</text>
</comment>
<feature type="non-terminal residue" evidence="1">
    <location>
        <position position="35"/>
    </location>
</feature>
<dbReference type="GO" id="GO:0003677">
    <property type="term" value="F:DNA binding"/>
    <property type="evidence" value="ECO:0007669"/>
    <property type="project" value="UniProtKB-KW"/>
</dbReference>
<dbReference type="Proteomes" id="UP000186341">
    <property type="component" value="Unassembled WGS sequence"/>
</dbReference>
<keyword evidence="1" id="KW-0238">DNA-binding</keyword>
<evidence type="ECO:0000313" key="2">
    <source>
        <dbReference type="Proteomes" id="UP000186341"/>
    </source>
</evidence>
<evidence type="ECO:0000313" key="1">
    <source>
        <dbReference type="EMBL" id="OLU42953.1"/>
    </source>
</evidence>
<protein>
    <submittedName>
        <fullName evidence="1">DNA-binding protein</fullName>
    </submittedName>
</protein>
<accession>A0A1U7NJ60</accession>
<reference evidence="1 2" key="1">
    <citation type="submission" date="2016-11" db="EMBL/GenBank/DDBJ databases">
        <title>Description of two novel members of the family Erysipelotrichaceae: Ileibacterium lipovorans gen. nov., sp. nov. and Dubosiella newyorkensis, gen. nov., sp. nov.</title>
        <authorList>
            <person name="Cox L.M."/>
            <person name="Sohn J."/>
            <person name="Tyrrell K.L."/>
            <person name="Citron D.M."/>
            <person name="Lawson P.A."/>
            <person name="Patel N.B."/>
            <person name="Iizumi T."/>
            <person name="Perez-Perez G.I."/>
            <person name="Goldstein E.J."/>
            <person name="Blaser M.J."/>
        </authorList>
    </citation>
    <scope>NUCLEOTIDE SEQUENCE [LARGE SCALE GENOMIC DNA]</scope>
    <source>
        <strain evidence="1 2">NYU-BL-A3</strain>
    </source>
</reference>
<organism evidence="1 2">
    <name type="scientific">Ileibacterium valens</name>
    <dbReference type="NCBI Taxonomy" id="1862668"/>
    <lineage>
        <taxon>Bacteria</taxon>
        <taxon>Bacillati</taxon>
        <taxon>Bacillota</taxon>
        <taxon>Erysipelotrichia</taxon>
        <taxon>Erysipelotrichales</taxon>
        <taxon>Erysipelotrichaceae</taxon>
        <taxon>Ileibacterium</taxon>
    </lineage>
</organism>
<keyword evidence="2" id="KW-1185">Reference proteome</keyword>
<dbReference type="AlphaFoldDB" id="A0A1U7NJ60"/>
<proteinExistence type="predicted"/>
<name>A0A1U7NJ60_9FIRM</name>
<gene>
    <name evidence="1" type="ORF">BO222_00770</name>
</gene>
<sequence length="35" mass="4137">MIEDYGSGMDYNRKKLNNLLNQIMDRKVSQIVIVH</sequence>